<gene>
    <name evidence="2" type="ORF">Agub_g10839</name>
</gene>
<evidence type="ECO:0000313" key="2">
    <source>
        <dbReference type="EMBL" id="GFR48894.1"/>
    </source>
</evidence>
<feature type="compositionally biased region" description="Basic and acidic residues" evidence="1">
    <location>
        <begin position="1"/>
        <end position="10"/>
    </location>
</feature>
<dbReference type="InterPro" id="IPR012677">
    <property type="entry name" value="Nucleotide-bd_a/b_plait_sf"/>
</dbReference>
<feature type="region of interest" description="Disordered" evidence="1">
    <location>
        <begin position="1"/>
        <end position="49"/>
    </location>
</feature>
<dbReference type="PANTHER" id="PTHR16291">
    <property type="entry name" value="NUCLEAR CAP-BINDING PROTEIN SUBUNIT 3"/>
    <property type="match status" value="1"/>
</dbReference>
<evidence type="ECO:0000256" key="1">
    <source>
        <dbReference type="SAM" id="MobiDB-lite"/>
    </source>
</evidence>
<dbReference type="GO" id="GO:0003729">
    <property type="term" value="F:mRNA binding"/>
    <property type="evidence" value="ECO:0007669"/>
    <property type="project" value="InterPro"/>
</dbReference>
<dbReference type="InterPro" id="IPR019416">
    <property type="entry name" value="NCBP3"/>
</dbReference>
<dbReference type="GO" id="GO:0000340">
    <property type="term" value="F:RNA 7-methylguanosine cap binding"/>
    <property type="evidence" value="ECO:0007669"/>
    <property type="project" value="InterPro"/>
</dbReference>
<organism evidence="2 3">
    <name type="scientific">Astrephomene gubernaculifera</name>
    <dbReference type="NCBI Taxonomy" id="47775"/>
    <lineage>
        <taxon>Eukaryota</taxon>
        <taxon>Viridiplantae</taxon>
        <taxon>Chlorophyta</taxon>
        <taxon>core chlorophytes</taxon>
        <taxon>Chlorophyceae</taxon>
        <taxon>CS clade</taxon>
        <taxon>Chlamydomonadales</taxon>
        <taxon>Astrephomenaceae</taxon>
        <taxon>Astrephomene</taxon>
    </lineage>
</organism>
<accession>A0AAD3DXI2</accession>
<reference evidence="2 3" key="1">
    <citation type="journal article" date="2021" name="Sci. Rep.">
        <title>Genome sequencing of the multicellular alga Astrephomene provides insights into convergent evolution of germ-soma differentiation.</title>
        <authorList>
            <person name="Yamashita S."/>
            <person name="Yamamoto K."/>
            <person name="Matsuzaki R."/>
            <person name="Suzuki S."/>
            <person name="Yamaguchi H."/>
            <person name="Hirooka S."/>
            <person name="Minakuchi Y."/>
            <person name="Miyagishima S."/>
            <person name="Kawachi M."/>
            <person name="Toyoda A."/>
            <person name="Nozaki H."/>
        </authorList>
    </citation>
    <scope>NUCLEOTIDE SEQUENCE [LARGE SCALE GENOMIC DNA]</scope>
    <source>
        <strain evidence="2 3">NIES-4017</strain>
    </source>
</reference>
<sequence>MLGETAERDQPVNGASEPHFPIVFSLQQDQSEQNQSVLDEEREKHKRRAQRFGTEYHDPGRVRRDFGLMMEARRERLVRPDHRFTTGDLDLFSQEEQAKRAARAARFQLSAPLAPSVDAYRPDEELQARARRAAKFGVPYQPTDAVLMDMDLYEQRREVGSDVERRPNAIYLYGVDVMSTKEVLSYFTEYGPVFVEWLDDSSCNVLFSDANSAKRALVGKGTPLPPNVITSTSATAQQPQQQQQGEAGLAAAAAQESMTDAAMAATAREGEAAQPGEAGTAAGEAAAGAGGGGGTTVRYQPELPVPDNLADVANLPYIWHKGRDFIKDGTPISLVFRMATAADVRDMHQPKRTRRLWTAAGG</sequence>
<dbReference type="GO" id="GO:0005634">
    <property type="term" value="C:nucleus"/>
    <property type="evidence" value="ECO:0007669"/>
    <property type="project" value="TreeGrafter"/>
</dbReference>
<dbReference type="EMBL" id="BMAR01000026">
    <property type="protein sequence ID" value="GFR48894.1"/>
    <property type="molecule type" value="Genomic_DNA"/>
</dbReference>
<dbReference type="PANTHER" id="PTHR16291:SF0">
    <property type="entry name" value="NUCLEAR CAP-BINDING PROTEIN SUBUNIT 3"/>
    <property type="match status" value="1"/>
</dbReference>
<evidence type="ECO:0000313" key="3">
    <source>
        <dbReference type="Proteomes" id="UP001054857"/>
    </source>
</evidence>
<protein>
    <recommendedName>
        <fullName evidence="4">Nuclear cap-binding protein subunit 3</fullName>
    </recommendedName>
</protein>
<proteinExistence type="predicted"/>
<feature type="region of interest" description="Disordered" evidence="1">
    <location>
        <begin position="228"/>
        <end position="302"/>
    </location>
</feature>
<evidence type="ECO:0008006" key="4">
    <source>
        <dbReference type="Google" id="ProtNLM"/>
    </source>
</evidence>
<feature type="compositionally biased region" description="Polar residues" evidence="1">
    <location>
        <begin position="25"/>
        <end position="37"/>
    </location>
</feature>
<feature type="non-terminal residue" evidence="2">
    <location>
        <position position="362"/>
    </location>
</feature>
<feature type="compositionally biased region" description="Low complexity" evidence="1">
    <location>
        <begin position="234"/>
        <end position="287"/>
    </location>
</feature>
<name>A0AAD3DXI2_9CHLO</name>
<dbReference type="Pfam" id="PF10309">
    <property type="entry name" value="NCBP3"/>
    <property type="match status" value="1"/>
</dbReference>
<dbReference type="AlphaFoldDB" id="A0AAD3DXI2"/>
<dbReference type="Gene3D" id="3.30.70.330">
    <property type="match status" value="1"/>
</dbReference>
<dbReference type="Proteomes" id="UP001054857">
    <property type="component" value="Unassembled WGS sequence"/>
</dbReference>
<comment type="caution">
    <text evidence="2">The sequence shown here is derived from an EMBL/GenBank/DDBJ whole genome shotgun (WGS) entry which is preliminary data.</text>
</comment>
<keyword evidence="3" id="KW-1185">Reference proteome</keyword>